<accession>A0AAD4QF64</accession>
<dbReference type="AlphaFoldDB" id="A0AAD4QF64"/>
<organism evidence="1 2">
    <name type="scientific">Lactarius akahatsu</name>
    <dbReference type="NCBI Taxonomy" id="416441"/>
    <lineage>
        <taxon>Eukaryota</taxon>
        <taxon>Fungi</taxon>
        <taxon>Dikarya</taxon>
        <taxon>Basidiomycota</taxon>
        <taxon>Agaricomycotina</taxon>
        <taxon>Agaricomycetes</taxon>
        <taxon>Russulales</taxon>
        <taxon>Russulaceae</taxon>
        <taxon>Lactarius</taxon>
    </lineage>
</organism>
<protein>
    <submittedName>
        <fullName evidence="1">Uncharacterized protein</fullName>
    </submittedName>
</protein>
<reference evidence="1" key="1">
    <citation type="submission" date="2022-01" db="EMBL/GenBank/DDBJ databases">
        <title>Comparative genomics reveals a dynamic genome evolution in the ectomycorrhizal milk-cap (Lactarius) mushrooms.</title>
        <authorList>
            <consortium name="DOE Joint Genome Institute"/>
            <person name="Lebreton A."/>
            <person name="Tang N."/>
            <person name="Kuo A."/>
            <person name="LaButti K."/>
            <person name="Drula E."/>
            <person name="Barry K."/>
            <person name="Clum A."/>
            <person name="Lipzen A."/>
            <person name="Mousain D."/>
            <person name="Ng V."/>
            <person name="Wang R."/>
            <person name="Wang X."/>
            <person name="Dai Y."/>
            <person name="Henrissat B."/>
            <person name="Grigoriev I.V."/>
            <person name="Guerin-Laguette A."/>
            <person name="Yu F."/>
            <person name="Martin F.M."/>
        </authorList>
    </citation>
    <scope>NUCLEOTIDE SEQUENCE</scope>
    <source>
        <strain evidence="1">QP</strain>
    </source>
</reference>
<gene>
    <name evidence="1" type="ORF">EDB92DRAFT_484583</name>
</gene>
<evidence type="ECO:0000313" key="1">
    <source>
        <dbReference type="EMBL" id="KAH9000285.1"/>
    </source>
</evidence>
<evidence type="ECO:0000313" key="2">
    <source>
        <dbReference type="Proteomes" id="UP001201163"/>
    </source>
</evidence>
<dbReference type="Proteomes" id="UP001201163">
    <property type="component" value="Unassembled WGS sequence"/>
</dbReference>
<keyword evidence="2" id="KW-1185">Reference proteome</keyword>
<proteinExistence type="predicted"/>
<sequence length="217" mass="24677">MKTCSYNVNAEPNWRPVIGGNTPDGANDPNMSMVDFMIPSPPAPMIKCHLHLATHGRRASTKLEAAFSSDYVVLWPEPLGSLQWLARLLLVGMCICVVFFPQSWASFRHHEELVPASGASKDRRFSLGDGNMYLNDQCLRVSSNQSRKPLRSYVGDWRERGTYQRTKTAAFLFRWKLRTWRGTQGFEHRLGSGVGNQERHFNNWQAESATASIVERF</sequence>
<dbReference type="EMBL" id="JAKELL010000002">
    <property type="protein sequence ID" value="KAH9000285.1"/>
    <property type="molecule type" value="Genomic_DNA"/>
</dbReference>
<comment type="caution">
    <text evidence="1">The sequence shown here is derived from an EMBL/GenBank/DDBJ whole genome shotgun (WGS) entry which is preliminary data.</text>
</comment>
<name>A0AAD4QF64_9AGAM</name>